<feature type="transmembrane region" description="Helical" evidence="11">
    <location>
        <begin position="221"/>
        <end position="245"/>
    </location>
</feature>
<dbReference type="Pfam" id="PF00001">
    <property type="entry name" value="7tm_1"/>
    <property type="match status" value="1"/>
</dbReference>
<feature type="transmembrane region" description="Helical" evidence="11">
    <location>
        <begin position="94"/>
        <end position="111"/>
    </location>
</feature>
<feature type="transmembrane region" description="Helical" evidence="11">
    <location>
        <begin position="173"/>
        <end position="193"/>
    </location>
</feature>
<evidence type="ECO:0000256" key="9">
    <source>
        <dbReference type="ARBA" id="ARBA00023224"/>
    </source>
</evidence>
<dbReference type="GO" id="GO:0004930">
    <property type="term" value="F:G protein-coupled receptor activity"/>
    <property type="evidence" value="ECO:0007669"/>
    <property type="project" value="UniProtKB-KW"/>
</dbReference>
<dbReference type="STRING" id="299467.A0A443SBX6"/>
<evidence type="ECO:0000256" key="2">
    <source>
        <dbReference type="ARBA" id="ARBA00010663"/>
    </source>
</evidence>
<keyword evidence="5 11" id="KW-1133">Transmembrane helix</keyword>
<dbReference type="GO" id="GO:0005886">
    <property type="term" value="C:plasma membrane"/>
    <property type="evidence" value="ECO:0007669"/>
    <property type="project" value="UniProtKB-SubCell"/>
</dbReference>
<comment type="subcellular location">
    <subcellularLocation>
        <location evidence="1">Cell membrane</location>
        <topology evidence="1">Multi-pass membrane protein</topology>
    </subcellularLocation>
</comment>
<evidence type="ECO:0000313" key="14">
    <source>
        <dbReference type="Proteomes" id="UP000288716"/>
    </source>
</evidence>
<comment type="caution">
    <text evidence="13">The sequence shown here is derived from an EMBL/GenBank/DDBJ whole genome shotgun (WGS) entry which is preliminary data.</text>
</comment>
<reference evidence="13 14" key="1">
    <citation type="journal article" date="2018" name="Gigascience">
        <title>Genomes of trombidid mites reveal novel predicted allergens and laterally-transferred genes associated with secondary metabolism.</title>
        <authorList>
            <person name="Dong X."/>
            <person name="Chaisiri K."/>
            <person name="Xia D."/>
            <person name="Armstrong S.D."/>
            <person name="Fang Y."/>
            <person name="Donnelly M.J."/>
            <person name="Kadowaki T."/>
            <person name="McGarry J.W."/>
            <person name="Darby A.C."/>
            <person name="Makepeace B.L."/>
        </authorList>
    </citation>
    <scope>NUCLEOTIDE SEQUENCE [LARGE SCALE GENOMIC DNA]</scope>
    <source>
        <strain evidence="13">UoL-UT</strain>
    </source>
</reference>
<gene>
    <name evidence="13" type="ORF">B4U80_05525</name>
</gene>
<feature type="transmembrane region" description="Helical" evidence="11">
    <location>
        <begin position="56"/>
        <end position="82"/>
    </location>
</feature>
<evidence type="ECO:0000259" key="12">
    <source>
        <dbReference type="PROSITE" id="PS50262"/>
    </source>
</evidence>
<dbReference type="PROSITE" id="PS50262">
    <property type="entry name" value="G_PROTEIN_RECEP_F1_2"/>
    <property type="match status" value="1"/>
</dbReference>
<evidence type="ECO:0000256" key="6">
    <source>
        <dbReference type="ARBA" id="ARBA00023040"/>
    </source>
</evidence>
<dbReference type="SUPFAM" id="SSF81321">
    <property type="entry name" value="Family A G protein-coupled receptor-like"/>
    <property type="match status" value="1"/>
</dbReference>
<dbReference type="SMART" id="SM01381">
    <property type="entry name" value="7TM_GPCR_Srsx"/>
    <property type="match status" value="1"/>
</dbReference>
<evidence type="ECO:0000313" key="13">
    <source>
        <dbReference type="EMBL" id="RWS25007.1"/>
    </source>
</evidence>
<keyword evidence="9 10" id="KW-0807">Transducer</keyword>
<dbReference type="PANTHER" id="PTHR24228:SF71">
    <property type="entry name" value="PROTEIN TRAPPED IN ENDODERM-1"/>
    <property type="match status" value="1"/>
</dbReference>
<comment type="similarity">
    <text evidence="2 10">Belongs to the G-protein coupled receptor 1 family.</text>
</comment>
<dbReference type="EMBL" id="NCKV01004165">
    <property type="protein sequence ID" value="RWS25007.1"/>
    <property type="molecule type" value="Genomic_DNA"/>
</dbReference>
<feature type="transmembrane region" description="Helical" evidence="11">
    <location>
        <begin position="298"/>
        <end position="321"/>
    </location>
</feature>
<keyword evidence="7 11" id="KW-0472">Membrane</keyword>
<evidence type="ECO:0000256" key="11">
    <source>
        <dbReference type="SAM" id="Phobius"/>
    </source>
</evidence>
<dbReference type="Proteomes" id="UP000288716">
    <property type="component" value="Unassembled WGS sequence"/>
</dbReference>
<proteinExistence type="inferred from homology"/>
<evidence type="ECO:0000256" key="3">
    <source>
        <dbReference type="ARBA" id="ARBA00022475"/>
    </source>
</evidence>
<evidence type="ECO:0000256" key="5">
    <source>
        <dbReference type="ARBA" id="ARBA00022989"/>
    </source>
</evidence>
<dbReference type="PANTHER" id="PTHR24228">
    <property type="entry name" value="B2 BRADYKININ RECEPTOR/ANGIOTENSIN II RECEPTOR"/>
    <property type="match status" value="1"/>
</dbReference>
<name>A0A443SBX6_9ACAR</name>
<keyword evidence="3" id="KW-1003">Cell membrane</keyword>
<keyword evidence="6 10" id="KW-0297">G-protein coupled receptor</keyword>
<keyword evidence="4 10" id="KW-0812">Transmembrane</keyword>
<feature type="transmembrane region" description="Helical" evidence="11">
    <location>
        <begin position="266"/>
        <end position="286"/>
    </location>
</feature>
<evidence type="ECO:0000256" key="10">
    <source>
        <dbReference type="RuleBase" id="RU000688"/>
    </source>
</evidence>
<dbReference type="AlphaFoldDB" id="A0A443SBX6"/>
<evidence type="ECO:0000256" key="8">
    <source>
        <dbReference type="ARBA" id="ARBA00023170"/>
    </source>
</evidence>
<dbReference type="InterPro" id="IPR000276">
    <property type="entry name" value="GPCR_Rhodpsn"/>
</dbReference>
<protein>
    <submittedName>
        <fullName evidence="13">Protein trapped in endoderm-1-like protein</fullName>
    </submittedName>
</protein>
<evidence type="ECO:0000256" key="1">
    <source>
        <dbReference type="ARBA" id="ARBA00004651"/>
    </source>
</evidence>
<dbReference type="OrthoDB" id="10044919at2759"/>
<feature type="transmembrane region" description="Helical" evidence="11">
    <location>
        <begin position="131"/>
        <end position="152"/>
    </location>
</feature>
<dbReference type="VEuPathDB" id="VectorBase:LDEU007032"/>
<evidence type="ECO:0000256" key="4">
    <source>
        <dbReference type="ARBA" id="ARBA00022692"/>
    </source>
</evidence>
<keyword evidence="14" id="KW-1185">Reference proteome</keyword>
<accession>A0A443SBX6</accession>
<keyword evidence="8 10" id="KW-0675">Receptor</keyword>
<dbReference type="PRINTS" id="PR00237">
    <property type="entry name" value="GPCRRHODOPSN"/>
</dbReference>
<sequence>MNAEKLTRNKQFDAETGHPVSGEMIANTSIVTAFIMDANDTIHDCSAVIPRGAANLAFFSSLLIIACGVPGNVLTIIALIKCAPNLLKNATTKFVINLAIADLIFCTFNLPMTSVRFLTCSWPFGDCLCQLYPFIFYGNVAVSLLTITCITIDRFVLIAFNDRHKCMCSPRNVWFMIAFCWIFSFGLLSLPLFEIWGKMGEDHRTFSCTILRNKGRSPKKFLFVFGFLIPSVAISVCYSIIWYKVKRQRILSIATNRKMSKRDIKLTKLIAVIFFVFVLCFAPLLISNVVLPKDRYPYLQVTSSILAWFSACVNPLIYFVMNRQYRNAFKRLIRPTFITTSSFKSNAFNESTLSNS</sequence>
<dbReference type="Gene3D" id="1.20.1070.10">
    <property type="entry name" value="Rhodopsin 7-helix transmembrane proteins"/>
    <property type="match status" value="1"/>
</dbReference>
<evidence type="ECO:0000256" key="7">
    <source>
        <dbReference type="ARBA" id="ARBA00023136"/>
    </source>
</evidence>
<dbReference type="InterPro" id="IPR017452">
    <property type="entry name" value="GPCR_Rhodpsn_7TM"/>
</dbReference>
<dbReference type="PROSITE" id="PS00237">
    <property type="entry name" value="G_PROTEIN_RECEP_F1_1"/>
    <property type="match status" value="1"/>
</dbReference>
<feature type="domain" description="G-protein coupled receptors family 1 profile" evidence="12">
    <location>
        <begin position="71"/>
        <end position="318"/>
    </location>
</feature>
<organism evidence="13 14">
    <name type="scientific">Leptotrombidium deliense</name>
    <dbReference type="NCBI Taxonomy" id="299467"/>
    <lineage>
        <taxon>Eukaryota</taxon>
        <taxon>Metazoa</taxon>
        <taxon>Ecdysozoa</taxon>
        <taxon>Arthropoda</taxon>
        <taxon>Chelicerata</taxon>
        <taxon>Arachnida</taxon>
        <taxon>Acari</taxon>
        <taxon>Acariformes</taxon>
        <taxon>Trombidiformes</taxon>
        <taxon>Prostigmata</taxon>
        <taxon>Anystina</taxon>
        <taxon>Parasitengona</taxon>
        <taxon>Trombiculoidea</taxon>
        <taxon>Trombiculidae</taxon>
        <taxon>Leptotrombidium</taxon>
    </lineage>
</organism>